<dbReference type="Proteomes" id="UP000310158">
    <property type="component" value="Unassembled WGS sequence"/>
</dbReference>
<dbReference type="InterPro" id="IPR015920">
    <property type="entry name" value="Cellobiose_DH-like_cyt"/>
</dbReference>
<feature type="domain" description="Cellobiose dehydrogenase-like cytochrome" evidence="2">
    <location>
        <begin position="110"/>
        <end position="162"/>
    </location>
</feature>
<evidence type="ECO:0000259" key="2">
    <source>
        <dbReference type="Pfam" id="PF16010"/>
    </source>
</evidence>
<name>A0A4S4M1X1_9AGAM</name>
<organism evidence="3 4">
    <name type="scientific">Bondarzewia mesenterica</name>
    <dbReference type="NCBI Taxonomy" id="1095465"/>
    <lineage>
        <taxon>Eukaryota</taxon>
        <taxon>Fungi</taxon>
        <taxon>Dikarya</taxon>
        <taxon>Basidiomycota</taxon>
        <taxon>Agaricomycotina</taxon>
        <taxon>Agaricomycetes</taxon>
        <taxon>Russulales</taxon>
        <taxon>Bondarzewiaceae</taxon>
        <taxon>Bondarzewia</taxon>
    </lineage>
</organism>
<evidence type="ECO:0000256" key="1">
    <source>
        <dbReference type="SAM" id="SignalP"/>
    </source>
</evidence>
<keyword evidence="4" id="KW-1185">Reference proteome</keyword>
<evidence type="ECO:0000313" key="3">
    <source>
        <dbReference type="EMBL" id="THH18477.1"/>
    </source>
</evidence>
<dbReference type="AlphaFoldDB" id="A0A4S4M1X1"/>
<dbReference type="Gene3D" id="2.60.40.1210">
    <property type="entry name" value="Cellobiose dehydrogenase, cytochrome domain"/>
    <property type="match status" value="1"/>
</dbReference>
<keyword evidence="1" id="KW-0732">Signal</keyword>
<dbReference type="OrthoDB" id="413885at2759"/>
<proteinExistence type="predicted"/>
<comment type="caution">
    <text evidence="3">The sequence shown here is derived from an EMBL/GenBank/DDBJ whole genome shotgun (WGS) entry which is preliminary data.</text>
</comment>
<feature type="signal peptide" evidence="1">
    <location>
        <begin position="1"/>
        <end position="19"/>
    </location>
</feature>
<dbReference type="EMBL" id="SGPL01000074">
    <property type="protein sequence ID" value="THH18477.1"/>
    <property type="molecule type" value="Genomic_DNA"/>
</dbReference>
<feature type="chain" id="PRO_5020428554" description="Cellobiose dehydrogenase-like cytochrome domain-containing protein" evidence="1">
    <location>
        <begin position="20"/>
        <end position="168"/>
    </location>
</feature>
<reference evidence="3 4" key="1">
    <citation type="submission" date="2019-02" db="EMBL/GenBank/DDBJ databases">
        <title>Genome sequencing of the rare red list fungi Bondarzewia mesenterica.</title>
        <authorList>
            <person name="Buettner E."/>
            <person name="Kellner H."/>
        </authorList>
    </citation>
    <scope>NUCLEOTIDE SEQUENCE [LARGE SCALE GENOMIC DNA]</scope>
    <source>
        <strain evidence="3 4">DSM 108281</strain>
    </source>
</reference>
<dbReference type="SUPFAM" id="SSF49344">
    <property type="entry name" value="CBD9-like"/>
    <property type="match status" value="1"/>
</dbReference>
<accession>A0A4S4M1X1</accession>
<evidence type="ECO:0000313" key="4">
    <source>
        <dbReference type="Proteomes" id="UP000310158"/>
    </source>
</evidence>
<sequence>MTLIKAFATILVCASLVFAQATRRTAIPVVAFATKAITTAILTRPSGLFFHRPLQGARPTPLSIAQLVAPVSDGWSGLTKSSFDPVGLPHTSKLRSGVGIARHGEGGSIGSGDLNGFQLIAYVTSTGTPVDDPSNVASNFTEHNEFDFFSLDLSTVHSSSYSSYIEYH</sequence>
<protein>
    <recommendedName>
        <fullName evidence="2">Cellobiose dehydrogenase-like cytochrome domain-containing protein</fullName>
    </recommendedName>
</protein>
<dbReference type="Pfam" id="PF16010">
    <property type="entry name" value="CDH-cyt"/>
    <property type="match status" value="1"/>
</dbReference>
<gene>
    <name evidence="3" type="ORF">EW146_g2515</name>
</gene>